<gene>
    <name evidence="3" type="ORF">J2S74_002788</name>
</gene>
<comment type="caution">
    <text evidence="3">The sequence shown here is derived from an EMBL/GenBank/DDBJ whole genome shotgun (WGS) entry which is preliminary data.</text>
</comment>
<dbReference type="InterPro" id="IPR050553">
    <property type="entry name" value="Thioredoxin_ResA/DsbE_sf"/>
</dbReference>
<organism evidence="3 4">
    <name type="scientific">Evansella vedderi</name>
    <dbReference type="NCBI Taxonomy" id="38282"/>
    <lineage>
        <taxon>Bacteria</taxon>
        <taxon>Bacillati</taxon>
        <taxon>Bacillota</taxon>
        <taxon>Bacilli</taxon>
        <taxon>Bacillales</taxon>
        <taxon>Bacillaceae</taxon>
        <taxon>Evansella</taxon>
    </lineage>
</organism>
<proteinExistence type="predicted"/>
<reference evidence="3 4" key="1">
    <citation type="submission" date="2023-07" db="EMBL/GenBank/DDBJ databases">
        <title>Genomic Encyclopedia of Type Strains, Phase IV (KMG-IV): sequencing the most valuable type-strain genomes for metagenomic binning, comparative biology and taxonomic classification.</title>
        <authorList>
            <person name="Goeker M."/>
        </authorList>
    </citation>
    <scope>NUCLEOTIDE SEQUENCE [LARGE SCALE GENOMIC DNA]</scope>
    <source>
        <strain evidence="3 4">DSM 9768</strain>
    </source>
</reference>
<protein>
    <submittedName>
        <fullName evidence="3">Peroxiredoxin</fullName>
    </submittedName>
</protein>
<evidence type="ECO:0000313" key="4">
    <source>
        <dbReference type="Proteomes" id="UP001230005"/>
    </source>
</evidence>
<dbReference type="EMBL" id="JAUSUG010000010">
    <property type="protein sequence ID" value="MDQ0255406.1"/>
    <property type="molecule type" value="Genomic_DNA"/>
</dbReference>
<dbReference type="PROSITE" id="PS51352">
    <property type="entry name" value="THIOREDOXIN_2"/>
    <property type="match status" value="1"/>
</dbReference>
<keyword evidence="4" id="KW-1185">Reference proteome</keyword>
<dbReference type="InterPro" id="IPR000866">
    <property type="entry name" value="AhpC/TSA"/>
</dbReference>
<evidence type="ECO:0000313" key="3">
    <source>
        <dbReference type="EMBL" id="MDQ0255406.1"/>
    </source>
</evidence>
<dbReference type="InterPro" id="IPR036249">
    <property type="entry name" value="Thioredoxin-like_sf"/>
</dbReference>
<sequence length="183" mass="20493">MKGKIQWGILCFVLFISGAFYLQSNHEWALTQRAMTEVSEGVQQGEKASPLTLNNLSGEQVNLSDFKGENVFLIFFTTWCHICGEQWGQLELAKKGGLLDDVQVIAVNLTKGERNVDNVIAYTESITLDDVVFLLDEEGAAQDLYHVYGVPISLIIDKEGIIETRVDGFFTVEKMLESQIINK</sequence>
<name>A0ABT9ZVZ4_9BACI</name>
<dbReference type="PANTHER" id="PTHR42852:SF13">
    <property type="entry name" value="PROTEIN DIPZ"/>
    <property type="match status" value="1"/>
</dbReference>
<dbReference type="CDD" id="cd02966">
    <property type="entry name" value="TlpA_like_family"/>
    <property type="match status" value="1"/>
</dbReference>
<dbReference type="Pfam" id="PF00578">
    <property type="entry name" value="AhpC-TSA"/>
    <property type="match status" value="1"/>
</dbReference>
<accession>A0ABT9ZVZ4</accession>
<evidence type="ECO:0000256" key="1">
    <source>
        <dbReference type="ARBA" id="ARBA00023157"/>
    </source>
</evidence>
<dbReference type="SUPFAM" id="SSF52833">
    <property type="entry name" value="Thioredoxin-like"/>
    <property type="match status" value="1"/>
</dbReference>
<dbReference type="InterPro" id="IPR013766">
    <property type="entry name" value="Thioredoxin_domain"/>
</dbReference>
<dbReference type="Proteomes" id="UP001230005">
    <property type="component" value="Unassembled WGS sequence"/>
</dbReference>
<dbReference type="RefSeq" id="WP_307326332.1">
    <property type="nucleotide sequence ID" value="NZ_JAUSUG010000010.1"/>
</dbReference>
<dbReference type="PANTHER" id="PTHR42852">
    <property type="entry name" value="THIOL:DISULFIDE INTERCHANGE PROTEIN DSBE"/>
    <property type="match status" value="1"/>
</dbReference>
<evidence type="ECO:0000259" key="2">
    <source>
        <dbReference type="PROSITE" id="PS51352"/>
    </source>
</evidence>
<keyword evidence="1" id="KW-1015">Disulfide bond</keyword>
<feature type="domain" description="Thioredoxin" evidence="2">
    <location>
        <begin position="42"/>
        <end position="183"/>
    </location>
</feature>
<dbReference type="Gene3D" id="3.40.30.10">
    <property type="entry name" value="Glutaredoxin"/>
    <property type="match status" value="1"/>
</dbReference>